<dbReference type="AlphaFoldDB" id="A0A2R6BCN6"/>
<dbReference type="PANTHER" id="PTHR39159">
    <property type="match status" value="1"/>
</dbReference>
<accession>A0A2R6BCN6</accession>
<dbReference type="GO" id="GO:0016787">
    <property type="term" value="F:hydrolase activity"/>
    <property type="evidence" value="ECO:0007669"/>
    <property type="project" value="UniProtKB-KW"/>
</dbReference>
<dbReference type="Gene3D" id="2.40.380.10">
    <property type="entry name" value="FomD-like"/>
    <property type="match status" value="1"/>
</dbReference>
<organism evidence="3 4">
    <name type="scientific">Candidatus Marsarchaeota G2 archaeon ECH_B_2</name>
    <dbReference type="NCBI Taxonomy" id="1978160"/>
    <lineage>
        <taxon>Archaea</taxon>
        <taxon>Candidatus Marsarchaeota</taxon>
        <taxon>Candidatus Marsarchaeota group 2</taxon>
    </lineage>
</organism>
<dbReference type="SUPFAM" id="SSF159234">
    <property type="entry name" value="FomD-like"/>
    <property type="match status" value="1"/>
</dbReference>
<dbReference type="EMBL" id="NEXH01000002">
    <property type="protein sequence ID" value="PSN96410.1"/>
    <property type="molecule type" value="Genomic_DNA"/>
</dbReference>
<gene>
    <name evidence="3" type="ORF">B9Q06_01905</name>
</gene>
<evidence type="ECO:0000256" key="1">
    <source>
        <dbReference type="ARBA" id="ARBA00022801"/>
    </source>
</evidence>
<keyword evidence="1" id="KW-0378">Hydrolase</keyword>
<sequence>MFYVSIVKFTVSGIYSSALSKLLLDRGYQPTKLSNTLVERLGGEGAGKDEPDVVIKDMSRWQGVIVIGDQAKTVADTIVQELGTVAQFYLPKMYGAVFKPSVVERIRNGVILELEDRRGLLKTRGDNVGLVQVTGYARSVSKLLVTPAVRIRFGGAEAERTGRLIEDPPLPSGWRWRRRASDEENTQVASKANDLEEMLTSPEIPDGRCVLPGKDYVELVFGLEAKELLDVWRSKITPTIHGHHYLKSLGPEYSALVYFAEAVRERIEDKLDEYLKDTVVKGVYPRSGEEVKIFHMKPDGNDVELSSGYVLHSDENTIIVKRPIKSRGEYDGIEAERRIGDYAITEFKLKEWYYVTTYFRRDGAEIGKYANVCTPPEVSKVFIRYIDLFVDVVKSHGEVKIVDREQLEEAIHKGYITQTMYKKAVDTADKLSRELKSEKE</sequence>
<protein>
    <recommendedName>
        <fullName evidence="2">DUF402 domain-containing protein</fullName>
    </recommendedName>
</protein>
<evidence type="ECO:0000313" key="3">
    <source>
        <dbReference type="EMBL" id="PSN96410.1"/>
    </source>
</evidence>
<dbReference type="InterPro" id="IPR007295">
    <property type="entry name" value="DUF402"/>
</dbReference>
<evidence type="ECO:0000313" key="4">
    <source>
        <dbReference type="Proteomes" id="UP000241284"/>
    </source>
</evidence>
<dbReference type="InterPro" id="IPR035930">
    <property type="entry name" value="FomD-like_sf"/>
</dbReference>
<dbReference type="PANTHER" id="PTHR39159:SF1">
    <property type="entry name" value="UPF0374 PROTEIN YGAC"/>
    <property type="match status" value="1"/>
</dbReference>
<dbReference type="Proteomes" id="UP000241284">
    <property type="component" value="Unassembled WGS sequence"/>
</dbReference>
<proteinExistence type="predicted"/>
<feature type="domain" description="DUF402" evidence="2">
    <location>
        <begin position="302"/>
        <end position="438"/>
    </location>
</feature>
<dbReference type="InterPro" id="IPR050212">
    <property type="entry name" value="Ntdp-like"/>
</dbReference>
<comment type="caution">
    <text evidence="3">The sequence shown here is derived from an EMBL/GenBank/DDBJ whole genome shotgun (WGS) entry which is preliminary data.</text>
</comment>
<reference evidence="3 4" key="1">
    <citation type="submission" date="2017-04" db="EMBL/GenBank/DDBJ databases">
        <title>Novel microbial lineages endemic to geothermal iron-oxide mats fill important gaps in the evolutionary history of Archaea.</title>
        <authorList>
            <person name="Jay Z.J."/>
            <person name="Beam J.P."/>
            <person name="Dlakic M."/>
            <person name="Rusch D.B."/>
            <person name="Kozubal M.A."/>
            <person name="Inskeep W.P."/>
        </authorList>
    </citation>
    <scope>NUCLEOTIDE SEQUENCE [LARGE SCALE GENOMIC DNA]</scope>
    <source>
        <strain evidence="3">ECH_B_2</strain>
    </source>
</reference>
<dbReference type="Pfam" id="PF04167">
    <property type="entry name" value="DUF402"/>
    <property type="match status" value="1"/>
</dbReference>
<name>A0A2R6BCN6_9ARCH</name>
<evidence type="ECO:0000259" key="2">
    <source>
        <dbReference type="Pfam" id="PF04167"/>
    </source>
</evidence>